<sequence>MGLFVGLCIGLTASAAHADDRRMAYDRTMMETFFAGRTQASGTFHAINGLTRKLTITLQGRVMRDGLILREDIAYDDGERQTKTWHFRRTGPDTYRGTREDVKGYATVRVTGRVARFSYDVDLDPGQKEAIYRFYDRLEMAPDGRSLVNTATVFKALFPVARVKIDFTKGAGR</sequence>
<evidence type="ECO:0000313" key="1">
    <source>
        <dbReference type="EMBL" id="OLP52575.1"/>
    </source>
</evidence>
<accession>A0A1Q9ACG3</accession>
<dbReference type="AlphaFoldDB" id="A0A1Q9ACG3"/>
<protein>
    <recommendedName>
        <fullName evidence="3">DUF3833 family protein</fullName>
    </recommendedName>
</protein>
<gene>
    <name evidence="1" type="ORF">BJF92_02705</name>
</gene>
<dbReference type="OrthoDB" id="5296954at2"/>
<dbReference type="Pfam" id="PF12915">
    <property type="entry name" value="DUF3833"/>
    <property type="match status" value="1"/>
</dbReference>
<dbReference type="Proteomes" id="UP000186143">
    <property type="component" value="Unassembled WGS sequence"/>
</dbReference>
<proteinExistence type="predicted"/>
<dbReference type="InterPro" id="IPR024409">
    <property type="entry name" value="DUF3833"/>
</dbReference>
<comment type="caution">
    <text evidence="1">The sequence shown here is derived from an EMBL/GenBank/DDBJ whole genome shotgun (WGS) entry which is preliminary data.</text>
</comment>
<name>A0A1Q9ACG3_9HYPH</name>
<evidence type="ECO:0000313" key="2">
    <source>
        <dbReference type="Proteomes" id="UP000186143"/>
    </source>
</evidence>
<evidence type="ECO:0008006" key="3">
    <source>
        <dbReference type="Google" id="ProtNLM"/>
    </source>
</evidence>
<dbReference type="STRING" id="1672749.BJF92_02705"/>
<dbReference type="EMBL" id="MKIO01000048">
    <property type="protein sequence ID" value="OLP52575.1"/>
    <property type="molecule type" value="Genomic_DNA"/>
</dbReference>
<reference evidence="1 2" key="1">
    <citation type="submission" date="2016-09" db="EMBL/GenBank/DDBJ databases">
        <title>Rhizobium sp. nov., a novel species isolated from the rice rhizosphere.</title>
        <authorList>
            <person name="Zhao J."/>
            <person name="Zhang X."/>
        </authorList>
    </citation>
    <scope>NUCLEOTIDE SEQUENCE [LARGE SCALE GENOMIC DNA]</scope>
    <source>
        <strain evidence="1 2">MH17</strain>
    </source>
</reference>
<organism evidence="1 2">
    <name type="scientific">Xaviernesmea rhizosphaerae</name>
    <dbReference type="NCBI Taxonomy" id="1672749"/>
    <lineage>
        <taxon>Bacteria</taxon>
        <taxon>Pseudomonadati</taxon>
        <taxon>Pseudomonadota</taxon>
        <taxon>Alphaproteobacteria</taxon>
        <taxon>Hyphomicrobiales</taxon>
        <taxon>Rhizobiaceae</taxon>
        <taxon>Rhizobium/Agrobacterium group</taxon>
        <taxon>Xaviernesmea</taxon>
    </lineage>
</organism>